<protein>
    <submittedName>
        <fullName evidence="5">Localized small heat shock protein</fullName>
    </submittedName>
    <submittedName>
        <fullName evidence="6">Putative small heat shock protein HSP20</fullName>
    </submittedName>
</protein>
<dbReference type="HOGENOM" id="CLU_046737_3_0_1"/>
<dbReference type="AlphaFoldDB" id="G7J2I8"/>
<dbReference type="PaxDb" id="3880-AES72095"/>
<accession>G7J2I8</accession>
<evidence type="ECO:0000259" key="4">
    <source>
        <dbReference type="PROSITE" id="PS01031"/>
    </source>
</evidence>
<dbReference type="OrthoDB" id="1431247at2759"/>
<keyword evidence="1 5" id="KW-0346">Stress response</keyword>
<dbReference type="InterPro" id="IPR008978">
    <property type="entry name" value="HSP20-like_chaperone"/>
</dbReference>
<dbReference type="STRING" id="3880.G7J2I8"/>
<dbReference type="PANTHER" id="PTHR46733:SF2">
    <property type="entry name" value="25.3 KDA HEAT SHOCK PROTEIN, CHLOROPLASTIC-LIKE"/>
    <property type="match status" value="1"/>
</dbReference>
<evidence type="ECO:0000256" key="1">
    <source>
        <dbReference type="ARBA" id="ARBA00023016"/>
    </source>
</evidence>
<dbReference type="GO" id="GO:0009408">
    <property type="term" value="P:response to heat"/>
    <property type="evidence" value="ECO:0007669"/>
    <property type="project" value="InterPro"/>
</dbReference>
<dbReference type="EMBL" id="CM001219">
    <property type="protein sequence ID" value="AES72095.1"/>
    <property type="molecule type" value="Genomic_DNA"/>
</dbReference>
<dbReference type="PANTHER" id="PTHR46733">
    <property type="entry name" value="26.5 KDA HEAT SHOCK PROTEIN, MITOCHONDRIAL"/>
    <property type="match status" value="1"/>
</dbReference>
<sequence>MAHSLSSNLGLNLSMISKSLSRQTHFFRVRAMTGEAREKLDHVSRSNNIKHHQSQPKKRVFPAAPIGLWDRFPTTRTVQEMMETMESMMEDPFAMSTIEWPSSPLPIEGVGGYRRRGRTPWEIKEGESEYKMRFDMPGMNKEDVKVWVEEKMLVVKAEKAPKKKNDEDEEWSKSYGRYSSRIALPENVQFENIKAEVKDGVLYITIPKATTYSKVLDISVQ</sequence>
<dbReference type="PROSITE" id="PS01031">
    <property type="entry name" value="SHSP"/>
    <property type="match status" value="1"/>
</dbReference>
<dbReference type="eggNOG" id="KOG0710">
    <property type="taxonomic scope" value="Eukaryota"/>
</dbReference>
<feature type="domain" description="SHSP" evidence="4">
    <location>
        <begin position="112"/>
        <end position="221"/>
    </location>
</feature>
<evidence type="ECO:0000313" key="8">
    <source>
        <dbReference type="Proteomes" id="UP000002051"/>
    </source>
</evidence>
<evidence type="ECO:0000313" key="7">
    <source>
        <dbReference type="EnsemblPlants" id="AES72095"/>
    </source>
</evidence>
<dbReference type="CDD" id="cd06464">
    <property type="entry name" value="ACD_sHsps-like"/>
    <property type="match status" value="1"/>
</dbReference>
<reference evidence="5 8" key="2">
    <citation type="journal article" date="2014" name="BMC Genomics">
        <title>An improved genome release (version Mt4.0) for the model legume Medicago truncatula.</title>
        <authorList>
            <person name="Tang H."/>
            <person name="Krishnakumar V."/>
            <person name="Bidwell S."/>
            <person name="Rosen B."/>
            <person name="Chan A."/>
            <person name="Zhou S."/>
            <person name="Gentzbittel L."/>
            <person name="Childs K.L."/>
            <person name="Yandell M."/>
            <person name="Gundlach H."/>
            <person name="Mayer K.F."/>
            <person name="Schwartz D.C."/>
            <person name="Town C.D."/>
        </authorList>
    </citation>
    <scope>GENOME REANNOTATION</scope>
    <source>
        <strain evidence="7 8">cv. Jemalong A17</strain>
    </source>
</reference>
<dbReference type="Proteomes" id="UP000265566">
    <property type="component" value="Chromosome 3"/>
</dbReference>
<dbReference type="OMA" id="EGEYKMR"/>
<gene>
    <name evidence="5" type="ordered locus">MTR_3g086050</name>
    <name evidence="6" type="ORF">MtrunA17_Chr3g0123101</name>
</gene>
<reference evidence="5 8" key="1">
    <citation type="journal article" date="2011" name="Nature">
        <title>The Medicago genome provides insight into the evolution of rhizobial symbioses.</title>
        <authorList>
            <person name="Young N.D."/>
            <person name="Debelle F."/>
            <person name="Oldroyd G.E."/>
            <person name="Geurts R."/>
            <person name="Cannon S.B."/>
            <person name="Udvardi M.K."/>
            <person name="Benedito V.A."/>
            <person name="Mayer K.F."/>
            <person name="Gouzy J."/>
            <person name="Schoof H."/>
            <person name="Van de Peer Y."/>
            <person name="Proost S."/>
            <person name="Cook D.R."/>
            <person name="Meyers B.C."/>
            <person name="Spannagl M."/>
            <person name="Cheung F."/>
            <person name="De Mita S."/>
            <person name="Krishnakumar V."/>
            <person name="Gundlach H."/>
            <person name="Zhou S."/>
            <person name="Mudge J."/>
            <person name="Bharti A.K."/>
            <person name="Murray J.D."/>
            <person name="Naoumkina M.A."/>
            <person name="Rosen B."/>
            <person name="Silverstein K.A."/>
            <person name="Tang H."/>
            <person name="Rombauts S."/>
            <person name="Zhao P.X."/>
            <person name="Zhou P."/>
            <person name="Barbe V."/>
            <person name="Bardou P."/>
            <person name="Bechner M."/>
            <person name="Bellec A."/>
            <person name="Berger A."/>
            <person name="Berges H."/>
            <person name="Bidwell S."/>
            <person name="Bisseling T."/>
            <person name="Choisne N."/>
            <person name="Couloux A."/>
            <person name="Denny R."/>
            <person name="Deshpande S."/>
            <person name="Dai X."/>
            <person name="Doyle J.J."/>
            <person name="Dudez A.M."/>
            <person name="Farmer A.D."/>
            <person name="Fouteau S."/>
            <person name="Franken C."/>
            <person name="Gibelin C."/>
            <person name="Gish J."/>
            <person name="Goldstein S."/>
            <person name="Gonzalez A.J."/>
            <person name="Green P.J."/>
            <person name="Hallab A."/>
            <person name="Hartog M."/>
            <person name="Hua A."/>
            <person name="Humphray S.J."/>
            <person name="Jeong D.H."/>
            <person name="Jing Y."/>
            <person name="Jocker A."/>
            <person name="Kenton S.M."/>
            <person name="Kim D.J."/>
            <person name="Klee K."/>
            <person name="Lai H."/>
            <person name="Lang C."/>
            <person name="Lin S."/>
            <person name="Macmil S.L."/>
            <person name="Magdelenat G."/>
            <person name="Matthews L."/>
            <person name="McCorrison J."/>
            <person name="Monaghan E.L."/>
            <person name="Mun J.H."/>
            <person name="Najar F.Z."/>
            <person name="Nicholson C."/>
            <person name="Noirot C."/>
            <person name="O'Bleness M."/>
            <person name="Paule C.R."/>
            <person name="Poulain J."/>
            <person name="Prion F."/>
            <person name="Qin B."/>
            <person name="Qu C."/>
            <person name="Retzel E.F."/>
            <person name="Riddle C."/>
            <person name="Sallet E."/>
            <person name="Samain S."/>
            <person name="Samson N."/>
            <person name="Sanders I."/>
            <person name="Saurat O."/>
            <person name="Scarpelli C."/>
            <person name="Schiex T."/>
            <person name="Segurens B."/>
            <person name="Severin A.J."/>
            <person name="Sherrier D.J."/>
            <person name="Shi R."/>
            <person name="Sims S."/>
            <person name="Singer S.R."/>
            <person name="Sinharoy S."/>
            <person name="Sterck L."/>
            <person name="Viollet A."/>
            <person name="Wang B.B."/>
            <person name="Wang K."/>
            <person name="Wang M."/>
            <person name="Wang X."/>
            <person name="Warfsmann J."/>
            <person name="Weissenbach J."/>
            <person name="White D.D."/>
            <person name="White J.D."/>
            <person name="Wiley G.B."/>
            <person name="Wincker P."/>
            <person name="Xing Y."/>
            <person name="Yang L."/>
            <person name="Yao Z."/>
            <person name="Ying F."/>
            <person name="Zhai J."/>
            <person name="Zhou L."/>
            <person name="Zuber A."/>
            <person name="Denarie J."/>
            <person name="Dixon R.A."/>
            <person name="May G.D."/>
            <person name="Schwartz D.C."/>
            <person name="Rogers J."/>
            <person name="Quetier F."/>
            <person name="Town C.D."/>
            <person name="Roe B.A."/>
        </authorList>
    </citation>
    <scope>NUCLEOTIDE SEQUENCE [LARGE SCALE GENOMIC DNA]</scope>
    <source>
        <strain evidence="5">A17</strain>
        <strain evidence="7 8">cv. Jemalong A17</strain>
    </source>
</reference>
<name>G7J2I8_MEDTR</name>
<evidence type="ECO:0000256" key="3">
    <source>
        <dbReference type="RuleBase" id="RU003616"/>
    </source>
</evidence>
<dbReference type="InterPro" id="IPR044587">
    <property type="entry name" value="HSP21-like"/>
</dbReference>
<dbReference type="Proteomes" id="UP000002051">
    <property type="component" value="Chromosome 3"/>
</dbReference>
<comment type="similarity">
    <text evidence="2 3">Belongs to the small heat shock protein (HSP20) family.</text>
</comment>
<dbReference type="Gramene" id="rna17740">
    <property type="protein sequence ID" value="RHN69292.1"/>
    <property type="gene ID" value="gene17740"/>
</dbReference>
<keyword evidence="8" id="KW-1185">Reference proteome</keyword>
<proteinExistence type="inferred from homology"/>
<dbReference type="SUPFAM" id="SSF49764">
    <property type="entry name" value="HSP20-like chaperones"/>
    <property type="match status" value="1"/>
</dbReference>
<reference evidence="6" key="5">
    <citation type="journal article" date="2018" name="Nat. Plants">
        <title>Whole-genome landscape of Medicago truncatula symbiotic genes.</title>
        <authorList>
            <person name="Pecrix Y."/>
            <person name="Gamas P."/>
            <person name="Carrere S."/>
        </authorList>
    </citation>
    <scope>NUCLEOTIDE SEQUENCE</scope>
    <source>
        <tissue evidence="6">Leaves</tissue>
    </source>
</reference>
<evidence type="ECO:0000313" key="5">
    <source>
        <dbReference type="EMBL" id="AES72095.1"/>
    </source>
</evidence>
<reference evidence="7" key="3">
    <citation type="submission" date="2015-04" db="UniProtKB">
        <authorList>
            <consortium name="EnsemblPlants"/>
        </authorList>
    </citation>
    <scope>IDENTIFICATION</scope>
    <source>
        <strain evidence="7">cv. Jemalong A17</strain>
    </source>
</reference>
<organism evidence="5 8">
    <name type="scientific">Medicago truncatula</name>
    <name type="common">Barrel medic</name>
    <name type="synonym">Medicago tribuloides</name>
    <dbReference type="NCBI Taxonomy" id="3880"/>
    <lineage>
        <taxon>Eukaryota</taxon>
        <taxon>Viridiplantae</taxon>
        <taxon>Streptophyta</taxon>
        <taxon>Embryophyta</taxon>
        <taxon>Tracheophyta</taxon>
        <taxon>Spermatophyta</taxon>
        <taxon>Magnoliopsida</taxon>
        <taxon>eudicotyledons</taxon>
        <taxon>Gunneridae</taxon>
        <taxon>Pentapetalae</taxon>
        <taxon>rosids</taxon>
        <taxon>fabids</taxon>
        <taxon>Fabales</taxon>
        <taxon>Fabaceae</taxon>
        <taxon>Papilionoideae</taxon>
        <taxon>50 kb inversion clade</taxon>
        <taxon>NPAAA clade</taxon>
        <taxon>Hologalegina</taxon>
        <taxon>IRL clade</taxon>
        <taxon>Trifolieae</taxon>
        <taxon>Medicago</taxon>
    </lineage>
</organism>
<dbReference type="EnsemblPlants" id="AES72095">
    <property type="protein sequence ID" value="AES72095"/>
    <property type="gene ID" value="MTR_3g086050"/>
</dbReference>
<dbReference type="Pfam" id="PF00011">
    <property type="entry name" value="HSP20"/>
    <property type="match status" value="1"/>
</dbReference>
<dbReference type="InterPro" id="IPR002068">
    <property type="entry name" value="A-crystallin/Hsp20_dom"/>
</dbReference>
<dbReference type="Gene3D" id="2.60.40.790">
    <property type="match status" value="1"/>
</dbReference>
<evidence type="ECO:0000313" key="9">
    <source>
        <dbReference type="Proteomes" id="UP000265566"/>
    </source>
</evidence>
<evidence type="ECO:0000256" key="2">
    <source>
        <dbReference type="PROSITE-ProRule" id="PRU00285"/>
    </source>
</evidence>
<evidence type="ECO:0000313" key="6">
    <source>
        <dbReference type="EMBL" id="RHN69292.1"/>
    </source>
</evidence>
<dbReference type="EMBL" id="PSQE01000003">
    <property type="protein sequence ID" value="RHN69292.1"/>
    <property type="molecule type" value="Genomic_DNA"/>
</dbReference>
<reference evidence="9" key="4">
    <citation type="journal article" date="2018" name="Nat. Plants">
        <title>Whole-genome landscape of Medicago truncatula symbiotic genes.</title>
        <authorList>
            <person name="Pecrix Y."/>
            <person name="Staton S.E."/>
            <person name="Sallet E."/>
            <person name="Lelandais-Briere C."/>
            <person name="Moreau S."/>
            <person name="Carrere S."/>
            <person name="Blein T."/>
            <person name="Jardinaud M.F."/>
            <person name="Latrasse D."/>
            <person name="Zouine M."/>
            <person name="Zahm M."/>
            <person name="Kreplak J."/>
            <person name="Mayjonade B."/>
            <person name="Satge C."/>
            <person name="Perez M."/>
            <person name="Cauet S."/>
            <person name="Marande W."/>
            <person name="Chantry-Darmon C."/>
            <person name="Lopez-Roques C."/>
            <person name="Bouchez O."/>
            <person name="Berard A."/>
            <person name="Debelle F."/>
            <person name="Munos S."/>
            <person name="Bendahmane A."/>
            <person name="Berges H."/>
            <person name="Niebel A."/>
            <person name="Buitink J."/>
            <person name="Frugier F."/>
            <person name="Benhamed M."/>
            <person name="Crespi M."/>
            <person name="Gouzy J."/>
            <person name="Gamas P."/>
        </authorList>
    </citation>
    <scope>NUCLEOTIDE SEQUENCE [LARGE SCALE GENOMIC DNA]</scope>
    <source>
        <strain evidence="9">cv. Jemalong A17</strain>
    </source>
</reference>